<dbReference type="SMART" id="SM00248">
    <property type="entry name" value="ANK"/>
    <property type="match status" value="5"/>
</dbReference>
<organism evidence="5 6">
    <name type="scientific">Candidatus Chromulinivorax destructor</name>
    <dbReference type="NCBI Taxonomy" id="2066483"/>
    <lineage>
        <taxon>Bacteria</taxon>
        <taxon>Candidatus Babelota</taxon>
        <taxon>Candidatus Babeliae</taxon>
        <taxon>Candidatus Babeliales</taxon>
        <taxon>Candidatus Chromulinivoraceae</taxon>
        <taxon>Candidatus Chromulinivorax</taxon>
    </lineage>
</organism>
<proteinExistence type="predicted"/>
<dbReference type="PANTHER" id="PTHR24171">
    <property type="entry name" value="ANKYRIN REPEAT DOMAIN-CONTAINING PROTEIN 39-RELATED"/>
    <property type="match status" value="1"/>
</dbReference>
<accession>A0A345ZAF3</accession>
<dbReference type="Gene3D" id="1.25.40.20">
    <property type="entry name" value="Ankyrin repeat-containing domain"/>
    <property type="match status" value="2"/>
</dbReference>
<dbReference type="PANTHER" id="PTHR24171:SF8">
    <property type="entry name" value="BRCA1-ASSOCIATED RING DOMAIN PROTEIN 1"/>
    <property type="match status" value="1"/>
</dbReference>
<keyword evidence="1" id="KW-0677">Repeat</keyword>
<dbReference type="RefSeq" id="WP_115585285.1">
    <property type="nucleotide sequence ID" value="NZ_CP025544.1"/>
</dbReference>
<feature type="signal peptide" evidence="4">
    <location>
        <begin position="1"/>
        <end position="22"/>
    </location>
</feature>
<dbReference type="Pfam" id="PF12796">
    <property type="entry name" value="Ank_2"/>
    <property type="match status" value="2"/>
</dbReference>
<feature type="repeat" description="ANK" evidence="3">
    <location>
        <begin position="233"/>
        <end position="265"/>
    </location>
</feature>
<dbReference type="SUPFAM" id="SSF48403">
    <property type="entry name" value="Ankyrin repeat"/>
    <property type="match status" value="1"/>
</dbReference>
<evidence type="ECO:0000256" key="1">
    <source>
        <dbReference type="ARBA" id="ARBA00022737"/>
    </source>
</evidence>
<keyword evidence="2 3" id="KW-0040">ANK repeat</keyword>
<dbReference type="PROSITE" id="PS50088">
    <property type="entry name" value="ANK_REPEAT"/>
    <property type="match status" value="5"/>
</dbReference>
<dbReference type="AlphaFoldDB" id="A0A345ZAF3"/>
<feature type="chain" id="PRO_5016748699" evidence="4">
    <location>
        <begin position="23"/>
        <end position="359"/>
    </location>
</feature>
<evidence type="ECO:0000256" key="4">
    <source>
        <dbReference type="SAM" id="SignalP"/>
    </source>
</evidence>
<dbReference type="PROSITE" id="PS50297">
    <property type="entry name" value="ANK_REP_REGION"/>
    <property type="match status" value="4"/>
</dbReference>
<dbReference type="EMBL" id="CP025544">
    <property type="protein sequence ID" value="AXK60270.1"/>
    <property type="molecule type" value="Genomic_DNA"/>
</dbReference>
<keyword evidence="4" id="KW-0732">Signal</keyword>
<dbReference type="PROSITE" id="PS51257">
    <property type="entry name" value="PROKAR_LIPOPROTEIN"/>
    <property type="match status" value="1"/>
</dbReference>
<gene>
    <name evidence="5" type="ORF">C0J27_00695</name>
</gene>
<evidence type="ECO:0000256" key="3">
    <source>
        <dbReference type="PROSITE-ProRule" id="PRU00023"/>
    </source>
</evidence>
<evidence type="ECO:0000313" key="6">
    <source>
        <dbReference type="Proteomes" id="UP000254834"/>
    </source>
</evidence>
<feature type="repeat" description="ANK" evidence="3">
    <location>
        <begin position="301"/>
        <end position="333"/>
    </location>
</feature>
<feature type="repeat" description="ANK" evidence="3">
    <location>
        <begin position="199"/>
        <end position="231"/>
    </location>
</feature>
<dbReference type="OrthoDB" id="307920at2"/>
<sequence>MKKLHMKTNKILFVLMIGLSSAITVSCSQQTITPAQMRQNIIDDAMKPENYSDLKEDLAFLESQGLLQPDSFYNLLQENITESDDATFNEVIEKAENLLTEHMRGPFILTLERLLQQSKPPAQNINYVTNPIFTYVMQRKDTDMTLHNIIQTWLLAWSDIQTTDNKIFLLRTAVFNGNTEIVRLLLAVGTNVDAVKADNGTSALHLAAYNGNTEIVQILLTAGANVNIATIDVGITPLYVAAEKGYIEIVRLLLEYCSNVNIVRTDTGITPLHIAAQQGYTEIVQPLLVAGANVNIKASDNGATPLHLAAFNNHKAIVQLLVEKGADPTIQTHNGQTAENLAKTYEIREILRQARQRKN</sequence>
<dbReference type="InterPro" id="IPR002110">
    <property type="entry name" value="Ankyrin_rpt"/>
</dbReference>
<dbReference type="PRINTS" id="PR01415">
    <property type="entry name" value="ANKYRIN"/>
</dbReference>
<reference evidence="5 6" key="1">
    <citation type="submission" date="2017-12" db="EMBL/GenBank/DDBJ databases">
        <title>Chromulinavorax destructans is a abundant pathogen of dominant heterotrophic picoflagllates.</title>
        <authorList>
            <person name="Deeg C.M."/>
            <person name="Zimmer M."/>
            <person name="Suttle C.A."/>
        </authorList>
    </citation>
    <scope>NUCLEOTIDE SEQUENCE [LARGE SCALE GENOMIC DNA]</scope>
    <source>
        <strain evidence="5 6">SeV1</strain>
    </source>
</reference>
<protein>
    <submittedName>
        <fullName evidence="5">Uncharacterized protein</fullName>
    </submittedName>
</protein>
<feature type="repeat" description="ANK" evidence="3">
    <location>
        <begin position="165"/>
        <end position="197"/>
    </location>
</feature>
<keyword evidence="6" id="KW-1185">Reference proteome</keyword>
<dbReference type="Proteomes" id="UP000254834">
    <property type="component" value="Chromosome"/>
</dbReference>
<dbReference type="KEGG" id="cdes:C0J27_00695"/>
<evidence type="ECO:0000256" key="2">
    <source>
        <dbReference type="ARBA" id="ARBA00023043"/>
    </source>
</evidence>
<feature type="repeat" description="ANK" evidence="3">
    <location>
        <begin position="267"/>
        <end position="299"/>
    </location>
</feature>
<dbReference type="InterPro" id="IPR036770">
    <property type="entry name" value="Ankyrin_rpt-contain_sf"/>
</dbReference>
<name>A0A345ZAF3_9BACT</name>
<evidence type="ECO:0000313" key="5">
    <source>
        <dbReference type="EMBL" id="AXK60270.1"/>
    </source>
</evidence>